<keyword evidence="4" id="KW-0067">ATP-binding</keyword>
<evidence type="ECO:0000259" key="6">
    <source>
        <dbReference type="Pfam" id="PF16177"/>
    </source>
</evidence>
<gene>
    <name evidence="7" type="ORF">ebA5760</name>
</gene>
<dbReference type="Proteomes" id="UP000006552">
    <property type="component" value="Chromosome"/>
</dbReference>
<dbReference type="InterPro" id="IPR005914">
    <property type="entry name" value="Acac_CoA_synth"/>
</dbReference>
<dbReference type="Gene3D" id="3.40.50.12780">
    <property type="entry name" value="N-terminal domain of ligase-like"/>
    <property type="match status" value="1"/>
</dbReference>
<dbReference type="GO" id="GO:0030729">
    <property type="term" value="F:acetoacetate-CoA ligase activity"/>
    <property type="evidence" value="ECO:0007669"/>
    <property type="project" value="InterPro"/>
</dbReference>
<accession>Q5NZX1</accession>
<dbReference type="Gene3D" id="3.30.300.30">
    <property type="match status" value="1"/>
</dbReference>
<dbReference type="PROSITE" id="PS00455">
    <property type="entry name" value="AMP_BINDING"/>
    <property type="match status" value="1"/>
</dbReference>
<dbReference type="KEGG" id="eba:ebA5760"/>
<dbReference type="Pfam" id="PF16177">
    <property type="entry name" value="ACAS_N"/>
    <property type="match status" value="1"/>
</dbReference>
<dbReference type="NCBIfam" id="TIGR01217">
    <property type="entry name" value="ac_ac_CoA_syn"/>
    <property type="match status" value="1"/>
</dbReference>
<dbReference type="InterPro" id="IPR042099">
    <property type="entry name" value="ANL_N_sf"/>
</dbReference>
<comment type="similarity">
    <text evidence="1">Belongs to the ATP-dependent AMP-binding enzyme family.</text>
</comment>
<keyword evidence="2 7" id="KW-0436">Ligase</keyword>
<dbReference type="eggNOG" id="COG0365">
    <property type="taxonomic scope" value="Bacteria"/>
</dbReference>
<dbReference type="AlphaFoldDB" id="Q5NZX1"/>
<dbReference type="SUPFAM" id="SSF56801">
    <property type="entry name" value="Acetyl-CoA synthetase-like"/>
    <property type="match status" value="1"/>
</dbReference>
<protein>
    <submittedName>
        <fullName evidence="7">CoA ligase (AMP forming), possibly acetoacetyl-CoA synthetase</fullName>
    </submittedName>
</protein>
<dbReference type="OrthoDB" id="9766486at2"/>
<dbReference type="InterPro" id="IPR045851">
    <property type="entry name" value="AMP-bd_C_sf"/>
</dbReference>
<keyword evidence="3" id="KW-0547">Nucleotide-binding</keyword>
<dbReference type="InterPro" id="IPR020845">
    <property type="entry name" value="AMP-binding_CS"/>
</dbReference>
<dbReference type="RefSeq" id="WP_011239058.1">
    <property type="nucleotide sequence ID" value="NC_006513.1"/>
</dbReference>
<evidence type="ECO:0000259" key="5">
    <source>
        <dbReference type="Pfam" id="PF00501"/>
    </source>
</evidence>
<evidence type="ECO:0000313" key="8">
    <source>
        <dbReference type="Proteomes" id="UP000006552"/>
    </source>
</evidence>
<feature type="domain" description="Acetyl-coenzyme A synthetase N-terminal" evidence="6">
    <location>
        <begin position="39"/>
        <end position="94"/>
    </location>
</feature>
<feature type="domain" description="AMP-dependent synthetase/ligase" evidence="5">
    <location>
        <begin position="101"/>
        <end position="476"/>
    </location>
</feature>
<sequence length="664" mass="74314">MIKEGELLWTPSADWVRNANITTYQNWLRDQCGLVFDDYDALWRWSVADVEGFWRSMWEYFSLESSTPWSRVLGDRAMPGAEWFPETRLNYAQHVLRQERPGTDAVMFLSETTPLTGMAWEDLAGQVRILATRLRELGVQPGDRVVAYMPNIPETMIAMLATTSIGAVWASCSPDFGSRGVLDRITQLSPKVLFCVDGYRYGGKAFDRRTELRDIIGALPSLEHIVHLPYLNAQDPAPPVDRALQWHALMNHEPVPAQEFEFAQLPFSHPLWILFSSGTTGLPKAIVHSHGGILLEQNKLLRFHMDVHPGERTFFFTTTGWMMWNVVASSLLAGACPVLYDGNPAYPEPDVLWKMAQDCGASFFGASPTYVDIMSKAGIVPGKKFDLTKLRAIMPAGSPVSPECTAWFYENVKKDLWIATGSGGTDCCTGFVGGVPTLPVYAGEIQARSLGVAAYAFNDRGESVIDEVGDLVITEPLPSMPVGFWNDEGNARYREAYFEDFPGVWRHGDFFRINARGGCFVLGRSDATLNRQGIRIGTAEIYRALATLEEVDDALIVNLDLPHGQFFMPLFVRLTNGLTLDKDIERRICDRLRKEYTPRHVPDKIIQVPEIPATLTGKKMEVPVRKILMGVPADKAANLNAMANPRSIHHFVDYANSQHDYTLT</sequence>
<dbReference type="NCBIfam" id="NF002937">
    <property type="entry name" value="PRK03584.1"/>
    <property type="match status" value="1"/>
</dbReference>
<dbReference type="PANTHER" id="PTHR42921">
    <property type="entry name" value="ACETOACETYL-COA SYNTHETASE"/>
    <property type="match status" value="1"/>
</dbReference>
<evidence type="ECO:0000256" key="3">
    <source>
        <dbReference type="ARBA" id="ARBA00022741"/>
    </source>
</evidence>
<dbReference type="EMBL" id="CR555306">
    <property type="protein sequence ID" value="CAI09393.1"/>
    <property type="molecule type" value="Genomic_DNA"/>
</dbReference>
<proteinExistence type="inferred from homology"/>
<evidence type="ECO:0000256" key="1">
    <source>
        <dbReference type="ARBA" id="ARBA00006432"/>
    </source>
</evidence>
<dbReference type="InterPro" id="IPR000873">
    <property type="entry name" value="AMP-dep_synth/lig_dom"/>
</dbReference>
<dbReference type="HOGENOM" id="CLU_000022_3_3_4"/>
<evidence type="ECO:0000313" key="7">
    <source>
        <dbReference type="EMBL" id="CAI09393.1"/>
    </source>
</evidence>
<dbReference type="GO" id="GO:0006629">
    <property type="term" value="P:lipid metabolic process"/>
    <property type="evidence" value="ECO:0007669"/>
    <property type="project" value="InterPro"/>
</dbReference>
<dbReference type="InterPro" id="IPR032387">
    <property type="entry name" value="ACAS_N"/>
</dbReference>
<reference evidence="7 8" key="1">
    <citation type="journal article" date="2005" name="Arch. Microbiol.">
        <title>The genome sequence of an anaerobic aromatic-degrading denitrifying bacterium, strain EbN1.</title>
        <authorList>
            <person name="Rabus R."/>
            <person name="Kube M."/>
            <person name="Heider J."/>
            <person name="Beck A."/>
            <person name="Heitmann K."/>
            <person name="Widdel F."/>
            <person name="Reinhardt R."/>
        </authorList>
    </citation>
    <scope>NUCLEOTIDE SEQUENCE [LARGE SCALE GENOMIC DNA]</scope>
    <source>
        <strain evidence="7 8">EbN1</strain>
    </source>
</reference>
<name>Q5NZX1_AROAE</name>
<keyword evidence="8" id="KW-1185">Reference proteome</keyword>
<dbReference type="GO" id="GO:0005524">
    <property type="term" value="F:ATP binding"/>
    <property type="evidence" value="ECO:0007669"/>
    <property type="project" value="UniProtKB-KW"/>
</dbReference>
<dbReference type="STRING" id="76114.ebA5760"/>
<evidence type="ECO:0000256" key="2">
    <source>
        <dbReference type="ARBA" id="ARBA00022598"/>
    </source>
</evidence>
<evidence type="ECO:0000256" key="4">
    <source>
        <dbReference type="ARBA" id="ARBA00022840"/>
    </source>
</evidence>
<dbReference type="PANTHER" id="PTHR42921:SF1">
    <property type="entry name" value="ACETOACETYL-COA SYNTHETASE"/>
    <property type="match status" value="1"/>
</dbReference>
<organism evidence="7 8">
    <name type="scientific">Aromatoleum aromaticum (strain DSM 19018 / LMG 30748 / EbN1)</name>
    <name type="common">Azoarcus sp. (strain EbN1)</name>
    <dbReference type="NCBI Taxonomy" id="76114"/>
    <lineage>
        <taxon>Bacteria</taxon>
        <taxon>Pseudomonadati</taxon>
        <taxon>Pseudomonadota</taxon>
        <taxon>Betaproteobacteria</taxon>
        <taxon>Rhodocyclales</taxon>
        <taxon>Rhodocyclaceae</taxon>
        <taxon>Aromatoleum</taxon>
    </lineage>
</organism>
<dbReference type="Pfam" id="PF00501">
    <property type="entry name" value="AMP-binding"/>
    <property type="match status" value="1"/>
</dbReference>